<gene>
    <name evidence="2" type="ORF">C1645_766326</name>
</gene>
<dbReference type="EMBL" id="QKYT01000139">
    <property type="protein sequence ID" value="RIA91908.1"/>
    <property type="molecule type" value="Genomic_DNA"/>
</dbReference>
<evidence type="ECO:0000313" key="2">
    <source>
        <dbReference type="EMBL" id="RIA91908.1"/>
    </source>
</evidence>
<dbReference type="Proteomes" id="UP000265703">
    <property type="component" value="Unassembled WGS sequence"/>
</dbReference>
<proteinExistence type="predicted"/>
<name>A0A397T0R2_9GLOM</name>
<feature type="signal peptide" evidence="1">
    <location>
        <begin position="1"/>
        <end position="17"/>
    </location>
</feature>
<keyword evidence="3" id="KW-1185">Reference proteome</keyword>
<sequence length="78" mass="8725">MNITFLIFVALFISVLGELVKGQNQTVTTTYVITITPTVTTSPTSIDTGKKGIIKQTFILKRKVFPFDLLKKKFQSSK</sequence>
<comment type="caution">
    <text evidence="2">The sequence shown here is derived from an EMBL/GenBank/DDBJ whole genome shotgun (WGS) entry which is preliminary data.</text>
</comment>
<feature type="chain" id="PRO_5017268284" evidence="1">
    <location>
        <begin position="18"/>
        <end position="78"/>
    </location>
</feature>
<evidence type="ECO:0000256" key="1">
    <source>
        <dbReference type="SAM" id="SignalP"/>
    </source>
</evidence>
<reference evidence="2 3" key="1">
    <citation type="submission" date="2018-06" db="EMBL/GenBank/DDBJ databases">
        <title>Comparative genomics reveals the genomic features of Rhizophagus irregularis, R. cerebriforme, R. diaphanum and Gigaspora rosea, and their symbiotic lifestyle signature.</title>
        <authorList>
            <person name="Morin E."/>
            <person name="San Clemente H."/>
            <person name="Chen E.C.H."/>
            <person name="De La Providencia I."/>
            <person name="Hainaut M."/>
            <person name="Kuo A."/>
            <person name="Kohler A."/>
            <person name="Murat C."/>
            <person name="Tang N."/>
            <person name="Roy S."/>
            <person name="Loubradou J."/>
            <person name="Henrissat B."/>
            <person name="Grigoriev I.V."/>
            <person name="Corradi N."/>
            <person name="Roux C."/>
            <person name="Martin F.M."/>
        </authorList>
    </citation>
    <scope>NUCLEOTIDE SEQUENCE [LARGE SCALE GENOMIC DNA]</scope>
    <source>
        <strain evidence="2 3">DAOM 227022</strain>
    </source>
</reference>
<accession>A0A397T0R2</accession>
<dbReference type="AlphaFoldDB" id="A0A397T0R2"/>
<protein>
    <submittedName>
        <fullName evidence="2">Uncharacterized protein</fullName>
    </submittedName>
</protein>
<organism evidence="2 3">
    <name type="scientific">Glomus cerebriforme</name>
    <dbReference type="NCBI Taxonomy" id="658196"/>
    <lineage>
        <taxon>Eukaryota</taxon>
        <taxon>Fungi</taxon>
        <taxon>Fungi incertae sedis</taxon>
        <taxon>Mucoromycota</taxon>
        <taxon>Glomeromycotina</taxon>
        <taxon>Glomeromycetes</taxon>
        <taxon>Glomerales</taxon>
        <taxon>Glomeraceae</taxon>
        <taxon>Glomus</taxon>
    </lineage>
</organism>
<evidence type="ECO:0000313" key="3">
    <source>
        <dbReference type="Proteomes" id="UP000265703"/>
    </source>
</evidence>
<keyword evidence="1" id="KW-0732">Signal</keyword>